<dbReference type="AlphaFoldDB" id="A0A553N8B7"/>
<comment type="caution">
    <text evidence="2">The sequence shown here is derived from an EMBL/GenBank/DDBJ whole genome shotgun (WGS) entry which is preliminary data.</text>
</comment>
<feature type="transmembrane region" description="Helical" evidence="1">
    <location>
        <begin position="94"/>
        <end position="116"/>
    </location>
</feature>
<keyword evidence="1" id="KW-1133">Transmembrane helix</keyword>
<feature type="transmembrane region" description="Helical" evidence="1">
    <location>
        <begin position="19"/>
        <end position="40"/>
    </location>
</feature>
<protein>
    <recommendedName>
        <fullName evidence="4">MARVEL domain-containing protein</fullName>
    </recommendedName>
</protein>
<accession>A0A553N8B7</accession>
<reference evidence="2 3" key="1">
    <citation type="journal article" date="2018" name="Nat. Ecol. Evol.">
        <title>Genomic signatures of mitonuclear coevolution across populations of Tigriopus californicus.</title>
        <authorList>
            <person name="Barreto F.S."/>
            <person name="Watson E.T."/>
            <person name="Lima T.G."/>
            <person name="Willett C.S."/>
            <person name="Edmands S."/>
            <person name="Li W."/>
            <person name="Burton R.S."/>
        </authorList>
    </citation>
    <scope>NUCLEOTIDE SEQUENCE [LARGE SCALE GENOMIC DNA]</scope>
    <source>
        <strain evidence="2 3">San Diego</strain>
    </source>
</reference>
<name>A0A553N8B7_TIGCA</name>
<keyword evidence="1" id="KW-0472">Membrane</keyword>
<evidence type="ECO:0000256" key="1">
    <source>
        <dbReference type="SAM" id="Phobius"/>
    </source>
</evidence>
<feature type="transmembrane region" description="Helical" evidence="1">
    <location>
        <begin position="61"/>
        <end position="82"/>
    </location>
</feature>
<evidence type="ECO:0008006" key="4">
    <source>
        <dbReference type="Google" id="ProtNLM"/>
    </source>
</evidence>
<keyword evidence="3" id="KW-1185">Reference proteome</keyword>
<evidence type="ECO:0000313" key="3">
    <source>
        <dbReference type="Proteomes" id="UP000318571"/>
    </source>
</evidence>
<dbReference type="EMBL" id="VCGU01000459">
    <property type="protein sequence ID" value="TRY61677.1"/>
    <property type="molecule type" value="Genomic_DNA"/>
</dbReference>
<organism evidence="2 3">
    <name type="scientific">Tigriopus californicus</name>
    <name type="common">Marine copepod</name>
    <dbReference type="NCBI Taxonomy" id="6832"/>
    <lineage>
        <taxon>Eukaryota</taxon>
        <taxon>Metazoa</taxon>
        <taxon>Ecdysozoa</taxon>
        <taxon>Arthropoda</taxon>
        <taxon>Crustacea</taxon>
        <taxon>Multicrustacea</taxon>
        <taxon>Hexanauplia</taxon>
        <taxon>Copepoda</taxon>
        <taxon>Harpacticoida</taxon>
        <taxon>Harpacticidae</taxon>
        <taxon>Tigriopus</taxon>
    </lineage>
</organism>
<keyword evidence="1" id="KW-0812">Transmembrane</keyword>
<dbReference type="Proteomes" id="UP000318571">
    <property type="component" value="Chromosome 8"/>
</dbReference>
<proteinExistence type="predicted"/>
<sequence>MKMACHNHAVSSLKYPTTYLKVCQLVLLFACLGLMRHYMLSFGGNSISGYSFYDRDFLGKMTYGVGSVLSAVSGSLVLQVYLGAWTQNESSSPGVALGVMNLTLSLLFSVDCFLMFRINQEAV</sequence>
<evidence type="ECO:0000313" key="2">
    <source>
        <dbReference type="EMBL" id="TRY61677.1"/>
    </source>
</evidence>
<gene>
    <name evidence="2" type="ORF">TCAL_07972</name>
</gene>